<dbReference type="InterPro" id="IPR013520">
    <property type="entry name" value="Ribonucl_H"/>
</dbReference>
<comment type="function">
    <text evidence="6">3'-to-5' exoribonuclease specific for small oligoribonucleotides.</text>
</comment>
<keyword evidence="3 6" id="KW-0378">Hydrolase</keyword>
<dbReference type="HAMAP" id="MF_00045">
    <property type="entry name" value="Oligoribonuclease"/>
    <property type="match status" value="1"/>
</dbReference>
<evidence type="ECO:0000256" key="4">
    <source>
        <dbReference type="ARBA" id="ARBA00022839"/>
    </source>
</evidence>
<name>A0A2T0V7R9_9GAMM</name>
<keyword evidence="2 6" id="KW-0540">Nuclease</keyword>
<keyword evidence="4 6" id="KW-0269">Exonuclease</keyword>
<dbReference type="PANTHER" id="PTHR11046">
    <property type="entry name" value="OLIGORIBONUCLEASE, MITOCHONDRIAL"/>
    <property type="match status" value="1"/>
</dbReference>
<comment type="caution">
    <text evidence="8">The sequence shown here is derived from an EMBL/GenBank/DDBJ whole genome shotgun (WGS) entry which is preliminary data.</text>
</comment>
<protein>
    <recommendedName>
        <fullName evidence="5 6">Oligoribonuclease</fullName>
        <ecNumber evidence="6">3.1.-.-</ecNumber>
    </recommendedName>
</protein>
<dbReference type="PANTHER" id="PTHR11046:SF0">
    <property type="entry name" value="OLIGORIBONUCLEASE, MITOCHONDRIAL"/>
    <property type="match status" value="1"/>
</dbReference>
<gene>
    <name evidence="6" type="primary">orn</name>
    <name evidence="8" type="ORF">B0H98_101169</name>
</gene>
<feature type="domain" description="Exonuclease" evidence="7">
    <location>
        <begin position="11"/>
        <end position="184"/>
    </location>
</feature>
<dbReference type="GO" id="GO:0000175">
    <property type="term" value="F:3'-5'-RNA exonuclease activity"/>
    <property type="evidence" value="ECO:0007669"/>
    <property type="project" value="InterPro"/>
</dbReference>
<dbReference type="Proteomes" id="UP000237647">
    <property type="component" value="Unassembled WGS sequence"/>
</dbReference>
<dbReference type="Pfam" id="PF00929">
    <property type="entry name" value="RNase_T"/>
    <property type="match status" value="1"/>
</dbReference>
<evidence type="ECO:0000313" key="9">
    <source>
        <dbReference type="Proteomes" id="UP000237647"/>
    </source>
</evidence>
<dbReference type="EMBL" id="PVTK01000001">
    <property type="protein sequence ID" value="PRY66191.1"/>
    <property type="molecule type" value="Genomic_DNA"/>
</dbReference>
<evidence type="ECO:0000256" key="5">
    <source>
        <dbReference type="ARBA" id="ARBA00070964"/>
    </source>
</evidence>
<dbReference type="GO" id="GO:0003676">
    <property type="term" value="F:nucleic acid binding"/>
    <property type="evidence" value="ECO:0007669"/>
    <property type="project" value="InterPro"/>
</dbReference>
<keyword evidence="9" id="KW-1185">Reference proteome</keyword>
<dbReference type="FunFam" id="3.30.420.10:FF:000003">
    <property type="entry name" value="Oligoribonuclease"/>
    <property type="match status" value="1"/>
</dbReference>
<feature type="active site" evidence="6">
    <location>
        <position position="133"/>
    </location>
</feature>
<evidence type="ECO:0000259" key="7">
    <source>
        <dbReference type="SMART" id="SM00479"/>
    </source>
</evidence>
<evidence type="ECO:0000256" key="3">
    <source>
        <dbReference type="ARBA" id="ARBA00022801"/>
    </source>
</evidence>
<evidence type="ECO:0000256" key="6">
    <source>
        <dbReference type="HAMAP-Rule" id="MF_00045"/>
    </source>
</evidence>
<dbReference type="AlphaFoldDB" id="A0A2T0V7R9"/>
<dbReference type="GO" id="GO:0005737">
    <property type="term" value="C:cytoplasm"/>
    <property type="evidence" value="ECO:0007669"/>
    <property type="project" value="UniProtKB-SubCell"/>
</dbReference>
<dbReference type="InterPro" id="IPR036397">
    <property type="entry name" value="RNaseH_sf"/>
</dbReference>
<evidence type="ECO:0000256" key="1">
    <source>
        <dbReference type="ARBA" id="ARBA00009921"/>
    </source>
</evidence>
<accession>A0A2T0V7R9</accession>
<dbReference type="InterPro" id="IPR012337">
    <property type="entry name" value="RNaseH-like_sf"/>
</dbReference>
<dbReference type="OrthoDB" id="9801329at2"/>
<comment type="subcellular location">
    <subcellularLocation>
        <location evidence="6">Cytoplasm</location>
    </subcellularLocation>
</comment>
<comment type="similarity">
    <text evidence="1 6">Belongs to the oligoribonuclease family.</text>
</comment>
<dbReference type="SUPFAM" id="SSF53098">
    <property type="entry name" value="Ribonuclease H-like"/>
    <property type="match status" value="1"/>
</dbReference>
<organism evidence="8 9">
    <name type="scientific">Vreelandella songnenensis</name>
    <dbReference type="NCBI Taxonomy" id="1176243"/>
    <lineage>
        <taxon>Bacteria</taxon>
        <taxon>Pseudomonadati</taxon>
        <taxon>Pseudomonadota</taxon>
        <taxon>Gammaproteobacteria</taxon>
        <taxon>Oceanospirillales</taxon>
        <taxon>Halomonadaceae</taxon>
        <taxon>Vreelandella</taxon>
    </lineage>
</organism>
<dbReference type="NCBIfam" id="NF003765">
    <property type="entry name" value="PRK05359.1"/>
    <property type="match status" value="1"/>
</dbReference>
<dbReference type="InterPro" id="IPR022894">
    <property type="entry name" value="Oligoribonuclease"/>
</dbReference>
<sequence>MSNGSEPRSDLLVWIDLEMTGLDPDKERIIEVATLVTDADLNVVAEGPVIAVKQPDSLLAGMDEWNQKTHGESGLVARVKASQVQTAAAEQQTLDFLRQYVVAGSSPMCGNSIHQDRRFLEREMPALWSFFHYRNLDVSSVKELAKRWNPGALAGFSKRNVHLAMDDIKESIAELSHYRNTFLRVASEQDEEE</sequence>
<dbReference type="CDD" id="cd06135">
    <property type="entry name" value="Orn"/>
    <property type="match status" value="1"/>
</dbReference>
<dbReference type="GO" id="GO:0006259">
    <property type="term" value="P:DNA metabolic process"/>
    <property type="evidence" value="ECO:0007669"/>
    <property type="project" value="UniProtKB-ARBA"/>
</dbReference>
<keyword evidence="6" id="KW-0963">Cytoplasm</keyword>
<proteinExistence type="inferred from homology"/>
<dbReference type="SMART" id="SM00479">
    <property type="entry name" value="EXOIII"/>
    <property type="match status" value="1"/>
</dbReference>
<dbReference type="Gene3D" id="3.30.420.10">
    <property type="entry name" value="Ribonuclease H-like superfamily/Ribonuclease H"/>
    <property type="match status" value="1"/>
</dbReference>
<dbReference type="RefSeq" id="WP_106373181.1">
    <property type="nucleotide sequence ID" value="NZ_PVTK01000001.1"/>
</dbReference>
<evidence type="ECO:0000256" key="2">
    <source>
        <dbReference type="ARBA" id="ARBA00022722"/>
    </source>
</evidence>
<dbReference type="EC" id="3.1.-.-" evidence="6"/>
<reference evidence="8 9" key="1">
    <citation type="submission" date="2018-03" db="EMBL/GenBank/DDBJ databases">
        <title>Genomic Encyclopedia of Type Strains, Phase III (KMG-III): the genomes of soil and plant-associated and newly described type strains.</title>
        <authorList>
            <person name="Whitman W."/>
        </authorList>
    </citation>
    <scope>NUCLEOTIDE SEQUENCE [LARGE SCALE GENOMIC DNA]</scope>
    <source>
        <strain evidence="8 9">CGMCC 1.12152</strain>
    </source>
</reference>
<evidence type="ECO:0000313" key="8">
    <source>
        <dbReference type="EMBL" id="PRY66191.1"/>
    </source>
</evidence>